<dbReference type="EMBL" id="NGEL01000082">
    <property type="protein sequence ID" value="OTM89321.1"/>
    <property type="molecule type" value="Genomic_DNA"/>
</dbReference>
<gene>
    <name evidence="1" type="ORF">B9X95_08060</name>
</gene>
<dbReference type="Proteomes" id="UP000194699">
    <property type="component" value="Unassembled WGS sequence"/>
</dbReference>
<evidence type="ECO:0000313" key="1">
    <source>
        <dbReference type="EMBL" id="OTM89321.1"/>
    </source>
</evidence>
<dbReference type="AlphaFoldDB" id="A0A241ZFY8"/>
<organism evidence="1 2">
    <name type="scientific">Acinetobacter baumannii</name>
    <dbReference type="NCBI Taxonomy" id="470"/>
    <lineage>
        <taxon>Bacteria</taxon>
        <taxon>Pseudomonadati</taxon>
        <taxon>Pseudomonadota</taxon>
        <taxon>Gammaproteobacteria</taxon>
        <taxon>Moraxellales</taxon>
        <taxon>Moraxellaceae</taxon>
        <taxon>Acinetobacter</taxon>
        <taxon>Acinetobacter calcoaceticus/baumannii complex</taxon>
    </lineage>
</organism>
<reference evidence="1 2" key="1">
    <citation type="submission" date="2017-05" db="EMBL/GenBank/DDBJ databases">
        <authorList>
            <person name="Song R."/>
            <person name="Chenine A.L."/>
            <person name="Ruprecht R.M."/>
        </authorList>
    </citation>
    <scope>NUCLEOTIDE SEQUENCE [LARGE SCALE GENOMIC DNA]</scope>
    <source>
        <strain evidence="1 2">PR350</strain>
    </source>
</reference>
<proteinExistence type="predicted"/>
<sequence>MNILLGIIYGMVGTLIIHLLSYAVHFVILRLRKIKEKKAYLIKFSCPCGGIFEPTGQVYLTYPTQKQRKCTKCGNCKGFF</sequence>
<name>A0A241ZFY8_ACIBA</name>
<comment type="caution">
    <text evidence="1">The sequence shown here is derived from an EMBL/GenBank/DDBJ whole genome shotgun (WGS) entry which is preliminary data.</text>
</comment>
<accession>A0A241ZFY8</accession>
<evidence type="ECO:0000313" key="2">
    <source>
        <dbReference type="Proteomes" id="UP000194699"/>
    </source>
</evidence>
<protein>
    <submittedName>
        <fullName evidence="1">Uncharacterized protein</fullName>
    </submittedName>
</protein>